<dbReference type="Proteomes" id="UP000189229">
    <property type="component" value="Unassembled WGS sequence"/>
</dbReference>
<evidence type="ECO:0000313" key="2">
    <source>
        <dbReference type="Proteomes" id="UP000189229"/>
    </source>
</evidence>
<protein>
    <submittedName>
        <fullName evidence="1">Uncharacterized protein</fullName>
    </submittedName>
</protein>
<gene>
    <name evidence="1" type="ORF">BZL30_9387</name>
</gene>
<sequence length="91" mass="10013">MMSGTASDQFVSYDLGNTASPAGDRDLLGWGNSVWDPLPWGTYGFSSLRMGRDRYAEYAAQRLAAAALTNWCPVTCSRVIRRPATSSWSRC</sequence>
<name>A0A1V3W9X3_MYCKA</name>
<dbReference type="AlphaFoldDB" id="A0A1V3W9X3"/>
<proteinExistence type="predicted"/>
<accession>A0A1V3W9X3</accession>
<dbReference type="EMBL" id="MVBM01000016">
    <property type="protein sequence ID" value="OOK63740.1"/>
    <property type="molecule type" value="Genomic_DNA"/>
</dbReference>
<reference evidence="1 2" key="1">
    <citation type="submission" date="2017-02" db="EMBL/GenBank/DDBJ databases">
        <title>Complete genome sequences of Mycobacterium kansasii strains isolated from rhesus macaques.</title>
        <authorList>
            <person name="Panda A."/>
            <person name="Nagaraj S."/>
            <person name="Zhao X."/>
            <person name="Tettelin H."/>
            <person name="Detolla L.J."/>
        </authorList>
    </citation>
    <scope>NUCLEOTIDE SEQUENCE [LARGE SCALE GENOMIC DNA]</scope>
    <source>
        <strain evidence="1 2">11-3813</strain>
    </source>
</reference>
<organism evidence="1 2">
    <name type="scientific">Mycobacterium kansasii</name>
    <dbReference type="NCBI Taxonomy" id="1768"/>
    <lineage>
        <taxon>Bacteria</taxon>
        <taxon>Bacillati</taxon>
        <taxon>Actinomycetota</taxon>
        <taxon>Actinomycetes</taxon>
        <taxon>Mycobacteriales</taxon>
        <taxon>Mycobacteriaceae</taxon>
        <taxon>Mycobacterium</taxon>
    </lineage>
</organism>
<evidence type="ECO:0000313" key="1">
    <source>
        <dbReference type="EMBL" id="OOK63740.1"/>
    </source>
</evidence>
<comment type="caution">
    <text evidence="1">The sequence shown here is derived from an EMBL/GenBank/DDBJ whole genome shotgun (WGS) entry which is preliminary data.</text>
</comment>